<dbReference type="Proteomes" id="UP000746690">
    <property type="component" value="Unassembled WGS sequence"/>
</dbReference>
<gene>
    <name evidence="2" type="ORF">HHX25_19080</name>
</gene>
<evidence type="ECO:0000313" key="3">
    <source>
        <dbReference type="Proteomes" id="UP000746690"/>
    </source>
</evidence>
<keyword evidence="1" id="KW-0472">Membrane</keyword>
<reference evidence="2 3" key="1">
    <citation type="submission" date="2020-04" db="EMBL/GenBank/DDBJ databases">
        <title>A Flavivirga sp. nov.</title>
        <authorList>
            <person name="Sun X."/>
        </authorList>
    </citation>
    <scope>NUCLEOTIDE SEQUENCE [LARGE SCALE GENOMIC DNA]</scope>
    <source>
        <strain evidence="2 3">Y03</strain>
    </source>
</reference>
<sequence length="141" mass="16481">MEEDKIERLIEKYKEGNSTLNEEQFLFDHVKNSELSLEAWSTFVKNNKREVPKNFNDTLWESFQNKKIGKRKRFIGIMSAAASVILLISLLIASPKQKELSYSEKEDLLNQALNMMSNSEPSETQQRIIYENEMIIIYTTP</sequence>
<comment type="caution">
    <text evidence="2">The sequence shown here is derived from an EMBL/GenBank/DDBJ whole genome shotgun (WGS) entry which is preliminary data.</text>
</comment>
<keyword evidence="3" id="KW-1185">Reference proteome</keyword>
<proteinExistence type="predicted"/>
<dbReference type="EMBL" id="JABBHF010000014">
    <property type="protein sequence ID" value="NMH89618.1"/>
    <property type="molecule type" value="Genomic_DNA"/>
</dbReference>
<keyword evidence="1" id="KW-0812">Transmembrane</keyword>
<dbReference type="RefSeq" id="WP_169676757.1">
    <property type="nucleotide sequence ID" value="NZ_JABBHF010000014.1"/>
</dbReference>
<keyword evidence="1" id="KW-1133">Transmembrane helix</keyword>
<accession>A0ABX1S323</accession>
<evidence type="ECO:0000313" key="2">
    <source>
        <dbReference type="EMBL" id="NMH89618.1"/>
    </source>
</evidence>
<feature type="transmembrane region" description="Helical" evidence="1">
    <location>
        <begin position="74"/>
        <end position="93"/>
    </location>
</feature>
<evidence type="ECO:0000256" key="1">
    <source>
        <dbReference type="SAM" id="Phobius"/>
    </source>
</evidence>
<organism evidence="2 3">
    <name type="scientific">Flavivirga algicola</name>
    <dbReference type="NCBI Taxonomy" id="2729136"/>
    <lineage>
        <taxon>Bacteria</taxon>
        <taxon>Pseudomonadati</taxon>
        <taxon>Bacteroidota</taxon>
        <taxon>Flavobacteriia</taxon>
        <taxon>Flavobacteriales</taxon>
        <taxon>Flavobacteriaceae</taxon>
        <taxon>Flavivirga</taxon>
    </lineage>
</organism>
<name>A0ABX1S323_9FLAO</name>
<evidence type="ECO:0008006" key="4">
    <source>
        <dbReference type="Google" id="ProtNLM"/>
    </source>
</evidence>
<protein>
    <recommendedName>
        <fullName evidence="4">Anti sigma-E protein RseA N-terminal domain-containing protein</fullName>
    </recommendedName>
</protein>